<dbReference type="OrthoDB" id="1160695at2"/>
<sequence length="914" mass="102590">MNRGYAQCDNNVSTNPINPINNALPDDATGGTPYSLDSRYLNTFNWWTPSNYSLMNMQFNPGAPYTTMENIQPNTLAAYYGYLLKTPVSGGQEMNHENGWELLLSNLGRYPDGTVHSVTILQNVPYLVFYNRYKGVVRVFVRYGDNTYPGSAINGVKINLYYLQNSLFSNLSGIFRLGEGIDRSLDQNTAVVKLTTVAPTNGQAHFWMSGDFQVAYDPCVCNNLTDISLDFEFFTTTDLKLYGRAVTIDEPLIDANDNIIDNNGFLSGVDFTNSQAENGYVIYKNMGSMVEDYVARYHIYDSLRTDANMHNAEVERNLAILKVFKIVVKLGLTVATGSPEMATLAVMAPDLAFDTTAASQKNKKAFYKEVEKILGQEFNTYVSENYKKKTIPEKPVMPTVSRTEMYFEGQLYQEQLILGPTFSTPGSFVNQGSNILNEPNDVQSYPIYNNPLGIFTLLESPKIDMSWNRTEPECTFHDYLYSGSIVNVNYSRSFKNQYQFRLAEPLNYSFNSTLNILDYSIESAIVAEIETEQSHGHDCYTLYGLSFPECENLSISGVNMTSNNHPILNYNENFKMNSSFVPIDGMLNFVSEFSSIHSESYNQTFGQAQASSPNFQDSICQVRINEIDYNEYTKPNIKNVYLKLLVNITYNDSTDSGEPHEYTYVHTYKIDMDNNLTLYQNNYLVPNINSTVYNLSHFPDNLVLNNKHFNGGPANIIGCVKDGNSYYCKAKDTVIIQGDLTVANGYKVYIQAGEEVVALPGSSVSPEITLFIAPVIDEIPMPPATETYVQNFCTGNSPNSDGYKANVPKYYRVQDPAKPNTEPDDKSRLYDFDFTLFPNPTNANIVSLQLNRDSDIDSSIEITMHDVTGKLVQIQSQSTGAGMYTIDVSNIESGTYFVTGSTYGNKVTKRLIVQ</sequence>
<evidence type="ECO:0000313" key="5">
    <source>
        <dbReference type="Proteomes" id="UP000249248"/>
    </source>
</evidence>
<keyword evidence="1" id="KW-0732">Signal</keyword>
<evidence type="ECO:0000256" key="2">
    <source>
        <dbReference type="SAM" id="MobiDB-lite"/>
    </source>
</evidence>
<name>A0A2W1MVH5_9FLAO</name>
<evidence type="ECO:0000256" key="1">
    <source>
        <dbReference type="ARBA" id="ARBA00022729"/>
    </source>
</evidence>
<accession>A0A2W1MVH5</accession>
<dbReference type="Pfam" id="PF18962">
    <property type="entry name" value="Por_Secre_tail"/>
    <property type="match status" value="1"/>
</dbReference>
<evidence type="ECO:0000259" key="3">
    <source>
        <dbReference type="Pfam" id="PF18962"/>
    </source>
</evidence>
<feature type="compositionally biased region" description="Polar residues" evidence="2">
    <location>
        <begin position="8"/>
        <end position="21"/>
    </location>
</feature>
<organism evidence="4 5">
    <name type="scientific">Putridiphycobacter roseus</name>
    <dbReference type="NCBI Taxonomy" id="2219161"/>
    <lineage>
        <taxon>Bacteria</taxon>
        <taxon>Pseudomonadati</taxon>
        <taxon>Bacteroidota</taxon>
        <taxon>Flavobacteriia</taxon>
        <taxon>Flavobacteriales</taxon>
        <taxon>Crocinitomicaceae</taxon>
        <taxon>Putridiphycobacter</taxon>
    </lineage>
</organism>
<feature type="domain" description="Secretion system C-terminal sorting" evidence="3">
    <location>
        <begin position="836"/>
        <end position="913"/>
    </location>
</feature>
<dbReference type="AlphaFoldDB" id="A0A2W1MVH5"/>
<dbReference type="RefSeq" id="WP_111064556.1">
    <property type="nucleotide sequence ID" value="NZ_JBHUCU010000030.1"/>
</dbReference>
<dbReference type="InterPro" id="IPR026444">
    <property type="entry name" value="Secre_tail"/>
</dbReference>
<dbReference type="NCBIfam" id="TIGR04183">
    <property type="entry name" value="Por_Secre_tail"/>
    <property type="match status" value="1"/>
</dbReference>
<proteinExistence type="predicted"/>
<dbReference type="EMBL" id="QKSB01000016">
    <property type="protein sequence ID" value="PZE15817.1"/>
    <property type="molecule type" value="Genomic_DNA"/>
</dbReference>
<dbReference type="Proteomes" id="UP000249248">
    <property type="component" value="Unassembled WGS sequence"/>
</dbReference>
<feature type="region of interest" description="Disordered" evidence="2">
    <location>
        <begin position="1"/>
        <end position="25"/>
    </location>
</feature>
<gene>
    <name evidence="4" type="ORF">DNU06_16220</name>
</gene>
<comment type="caution">
    <text evidence="4">The sequence shown here is derived from an EMBL/GenBank/DDBJ whole genome shotgun (WGS) entry which is preliminary data.</text>
</comment>
<protein>
    <recommendedName>
        <fullName evidence="3">Secretion system C-terminal sorting domain-containing protein</fullName>
    </recommendedName>
</protein>
<evidence type="ECO:0000313" key="4">
    <source>
        <dbReference type="EMBL" id="PZE15817.1"/>
    </source>
</evidence>
<keyword evidence="5" id="KW-1185">Reference proteome</keyword>
<reference evidence="4 5" key="1">
    <citation type="submission" date="2018-06" db="EMBL/GenBank/DDBJ databases">
        <title>The draft genome sequence of Crocinitomix sp. SM1701.</title>
        <authorList>
            <person name="Zhang X."/>
        </authorList>
    </citation>
    <scope>NUCLEOTIDE SEQUENCE [LARGE SCALE GENOMIC DNA]</scope>
    <source>
        <strain evidence="4 5">SM1701</strain>
    </source>
</reference>